<keyword evidence="3" id="KW-1185">Reference proteome</keyword>
<feature type="chain" id="PRO_5034863103" evidence="1">
    <location>
        <begin position="23"/>
        <end position="172"/>
    </location>
</feature>
<dbReference type="EMBL" id="AP024110">
    <property type="protein sequence ID" value="BCM25817.1"/>
    <property type="molecule type" value="Genomic_DNA"/>
</dbReference>
<dbReference type="RefSeq" id="WP_221763867.1">
    <property type="nucleotide sequence ID" value="NZ_AP024110.1"/>
</dbReference>
<evidence type="ECO:0000313" key="3">
    <source>
        <dbReference type="Proteomes" id="UP000826722"/>
    </source>
</evidence>
<organism evidence="2 3">
    <name type="scientific">Methyloradius palustris</name>
    <dbReference type="NCBI Taxonomy" id="2778876"/>
    <lineage>
        <taxon>Bacteria</taxon>
        <taxon>Pseudomonadati</taxon>
        <taxon>Pseudomonadota</taxon>
        <taxon>Betaproteobacteria</taxon>
        <taxon>Nitrosomonadales</taxon>
        <taxon>Methylophilaceae</taxon>
        <taxon>Methyloradius</taxon>
    </lineage>
</organism>
<dbReference type="KEGG" id="mpau:ZMTM_20760"/>
<sequence>MKKYLLVLLLLDILLAADKTLAGESVQCPQAKVQAANGQTLIFKEYEFEHGVHDLVMTNIEKPEIKRVTYSGKPNLTKPSEQSCFYKAVAIAQGGDWGWHLAWMLNDKPGVYYSRMDGEAWVSTPAKRISEANADVLQLTVKNEQVTLNGYASQNSQAETFSITSEDEGRNW</sequence>
<protein>
    <submittedName>
        <fullName evidence="2">Uncharacterized protein</fullName>
    </submittedName>
</protein>
<gene>
    <name evidence="2" type="ORF">ZMTM_20760</name>
</gene>
<accession>A0A8D5G0X1</accession>
<proteinExistence type="predicted"/>
<evidence type="ECO:0000313" key="2">
    <source>
        <dbReference type="EMBL" id="BCM25817.1"/>
    </source>
</evidence>
<feature type="signal peptide" evidence="1">
    <location>
        <begin position="1"/>
        <end position="22"/>
    </location>
</feature>
<name>A0A8D5G0X1_9PROT</name>
<keyword evidence="1" id="KW-0732">Signal</keyword>
<evidence type="ECO:0000256" key="1">
    <source>
        <dbReference type="SAM" id="SignalP"/>
    </source>
</evidence>
<reference evidence="2" key="1">
    <citation type="journal article" date="2021" name="Arch. Microbiol.">
        <title>Methyloradius palustris gen. nov., sp. nov., a methanol-oxidizing bacterium isolated from snow.</title>
        <authorList>
            <person name="Miyadera T."/>
            <person name="Kojima H."/>
            <person name="Fukui M."/>
        </authorList>
    </citation>
    <scope>NUCLEOTIDE SEQUENCE</scope>
    <source>
        <strain evidence="2">Zm11</strain>
    </source>
</reference>
<dbReference type="AlphaFoldDB" id="A0A8D5G0X1"/>
<dbReference type="Proteomes" id="UP000826722">
    <property type="component" value="Chromosome"/>
</dbReference>